<reference evidence="1 2" key="1">
    <citation type="submission" date="2018-05" db="EMBL/GenBank/DDBJ databases">
        <title>Streptomyces venezuelae.</title>
        <authorList>
            <person name="Kim W."/>
            <person name="Lee N."/>
            <person name="Cho B.-K."/>
        </authorList>
    </citation>
    <scope>NUCLEOTIDE SEQUENCE [LARGE SCALE GENOMIC DNA]</scope>
    <source>
        <strain evidence="1 2">ATCC 14584</strain>
    </source>
</reference>
<sequence length="80" mass="8920">MPHPRTNFSGTVHVQVLAYEAGRTLGVRWMDPDPANFADCSLTRTLEHEGRGMRLFLVHEGFDPLAFARHAGSEQVLTSL</sequence>
<evidence type="ECO:0000313" key="1">
    <source>
        <dbReference type="EMBL" id="QES34988.1"/>
    </source>
</evidence>
<dbReference type="AlphaFoldDB" id="A0A5P2BZA5"/>
<proteinExistence type="predicted"/>
<dbReference type="OrthoDB" id="9803476at2"/>
<gene>
    <name evidence="1" type="ORF">DEJ48_17635</name>
</gene>
<dbReference type="Proteomes" id="UP000322927">
    <property type="component" value="Chromosome"/>
</dbReference>
<dbReference type="EMBL" id="CP029192">
    <property type="protein sequence ID" value="QES34988.1"/>
    <property type="molecule type" value="Genomic_DNA"/>
</dbReference>
<name>A0A5P2BZA5_STRVZ</name>
<dbReference type="InterPro" id="IPR023393">
    <property type="entry name" value="START-like_dom_sf"/>
</dbReference>
<evidence type="ECO:0000313" key="2">
    <source>
        <dbReference type="Proteomes" id="UP000322927"/>
    </source>
</evidence>
<dbReference type="RefSeq" id="WP_150217119.1">
    <property type="nucleotide sequence ID" value="NZ_CP029192.1"/>
</dbReference>
<dbReference type="SUPFAM" id="SSF55961">
    <property type="entry name" value="Bet v1-like"/>
    <property type="match status" value="1"/>
</dbReference>
<protein>
    <submittedName>
        <fullName evidence="1">Uncharacterized protein</fullName>
    </submittedName>
</protein>
<accession>A0A5P2BZA5</accession>
<dbReference type="Gene3D" id="3.30.530.20">
    <property type="match status" value="1"/>
</dbReference>
<organism evidence="1 2">
    <name type="scientific">Streptomyces venezuelae</name>
    <dbReference type="NCBI Taxonomy" id="54571"/>
    <lineage>
        <taxon>Bacteria</taxon>
        <taxon>Bacillati</taxon>
        <taxon>Actinomycetota</taxon>
        <taxon>Actinomycetes</taxon>
        <taxon>Kitasatosporales</taxon>
        <taxon>Streptomycetaceae</taxon>
        <taxon>Streptomyces</taxon>
    </lineage>
</organism>